<name>A0AAE9SIK3_9VIBR</name>
<gene>
    <name evidence="2" type="ORF">HB761_01300</name>
</gene>
<evidence type="ECO:0000313" key="2">
    <source>
        <dbReference type="EMBL" id="UTZ25494.1"/>
    </source>
</evidence>
<dbReference type="Proteomes" id="UP001058687">
    <property type="component" value="Chromosome 1"/>
</dbReference>
<feature type="chain" id="PRO_5042117933" evidence="1">
    <location>
        <begin position="21"/>
        <end position="110"/>
    </location>
</feature>
<proteinExistence type="predicted"/>
<feature type="signal peptide" evidence="1">
    <location>
        <begin position="1"/>
        <end position="20"/>
    </location>
</feature>
<keyword evidence="1" id="KW-0732">Signal</keyword>
<evidence type="ECO:0000313" key="3">
    <source>
        <dbReference type="Proteomes" id="UP001058687"/>
    </source>
</evidence>
<organism evidence="2 3">
    <name type="scientific">Vibrio campbellii</name>
    <dbReference type="NCBI Taxonomy" id="680"/>
    <lineage>
        <taxon>Bacteria</taxon>
        <taxon>Pseudomonadati</taxon>
        <taxon>Pseudomonadota</taxon>
        <taxon>Gammaproteobacteria</taxon>
        <taxon>Vibrionales</taxon>
        <taxon>Vibrionaceae</taxon>
        <taxon>Vibrio</taxon>
    </lineage>
</organism>
<reference evidence="2" key="1">
    <citation type="submission" date="2020-03" db="EMBL/GenBank/DDBJ databases">
        <title>Five strains of Vibrio campbellii isolated from Mariana Trench.</title>
        <authorList>
            <person name="Liang J."/>
            <person name="Zhang X.-H."/>
        </authorList>
    </citation>
    <scope>NUCLEOTIDE SEQUENCE</scope>
    <source>
        <strain evidence="2">LJC014</strain>
    </source>
</reference>
<sequence length="110" mass="12335">MKKCLLAIAVFASLSSPAHAVKWKDSPYVEIKKLYPSNGGLAFYTEYKDESVSACDRGYRFEIPASAQNYDTKVSVIMAAFMAQKKILIRYDAEQTKKCAAVVDRFLVKP</sequence>
<accession>A0AAE9SIK3</accession>
<evidence type="ECO:0000256" key="1">
    <source>
        <dbReference type="SAM" id="SignalP"/>
    </source>
</evidence>
<dbReference type="RefSeq" id="WP_255936832.1">
    <property type="nucleotide sequence ID" value="NZ_CP050467.1"/>
</dbReference>
<dbReference type="EMBL" id="CP050467">
    <property type="protein sequence ID" value="UTZ25494.1"/>
    <property type="molecule type" value="Genomic_DNA"/>
</dbReference>
<protein>
    <submittedName>
        <fullName evidence="2">Uncharacterized protein</fullName>
    </submittedName>
</protein>
<dbReference type="AlphaFoldDB" id="A0AAE9SIK3"/>